<protein>
    <submittedName>
        <fullName evidence="1">DEHA2D05830p</fullName>
    </submittedName>
</protein>
<dbReference type="InParanoid" id="B5RTR7"/>
<dbReference type="AlphaFoldDB" id="B5RTR7"/>
<dbReference type="EMBL" id="CR382136">
    <property type="protein sequence ID" value="CAR65623.1"/>
    <property type="molecule type" value="Genomic_DNA"/>
</dbReference>
<accession>B5RTR7</accession>
<dbReference type="VEuPathDB" id="FungiDB:DEHA2D05830g"/>
<dbReference type="RefSeq" id="XP_002770267.1">
    <property type="nucleotide sequence ID" value="XM_002770221.1"/>
</dbReference>
<gene>
    <name evidence="1" type="ordered locus">DEHA2D05830g</name>
</gene>
<proteinExistence type="predicted"/>
<keyword evidence="2" id="KW-1185">Reference proteome</keyword>
<dbReference type="Proteomes" id="UP000000599">
    <property type="component" value="Chromosome D"/>
</dbReference>
<dbReference type="HOGENOM" id="CLU_3242124_0_0_1"/>
<dbReference type="KEGG" id="dha:DEHA2D05830g"/>
<reference evidence="1 2" key="1">
    <citation type="journal article" date="2004" name="Nature">
        <title>Genome evolution in yeasts.</title>
        <authorList>
            <consortium name="Genolevures"/>
            <person name="Dujon B."/>
            <person name="Sherman D."/>
            <person name="Fischer G."/>
            <person name="Durrens P."/>
            <person name="Casaregola S."/>
            <person name="Lafontaine I."/>
            <person name="de Montigny J."/>
            <person name="Marck C."/>
            <person name="Neuveglise C."/>
            <person name="Talla E."/>
            <person name="Goffard N."/>
            <person name="Frangeul L."/>
            <person name="Aigle M."/>
            <person name="Anthouard V."/>
            <person name="Babour A."/>
            <person name="Barbe V."/>
            <person name="Barnay S."/>
            <person name="Blanchin S."/>
            <person name="Beckerich J.M."/>
            <person name="Beyne E."/>
            <person name="Bleykasten C."/>
            <person name="Boisrame A."/>
            <person name="Boyer J."/>
            <person name="Cattolico L."/>
            <person name="Confanioleri F."/>
            <person name="de Daruvar A."/>
            <person name="Despons L."/>
            <person name="Fabre E."/>
            <person name="Fairhead C."/>
            <person name="Ferry-Dumazet H."/>
            <person name="Groppi A."/>
            <person name="Hantraye F."/>
            <person name="Hennequin C."/>
            <person name="Jauniaux N."/>
            <person name="Joyet P."/>
            <person name="Kachouri R."/>
            <person name="Kerrest A."/>
            <person name="Koszul R."/>
            <person name="Lemaire M."/>
            <person name="Lesur I."/>
            <person name="Ma L."/>
            <person name="Muller H."/>
            <person name="Nicaud J.M."/>
            <person name="Nikolski M."/>
            <person name="Oztas S."/>
            <person name="Ozier-Kalogeropoulos O."/>
            <person name="Pellenz S."/>
            <person name="Potier S."/>
            <person name="Richard G.F."/>
            <person name="Straub M.L."/>
            <person name="Suleau A."/>
            <person name="Swennene D."/>
            <person name="Tekaia F."/>
            <person name="Wesolowski-Louvel M."/>
            <person name="Westhof E."/>
            <person name="Wirth B."/>
            <person name="Zeniou-Meyer M."/>
            <person name="Zivanovic I."/>
            <person name="Bolotin-Fukuhara M."/>
            <person name="Thierry A."/>
            <person name="Bouchier C."/>
            <person name="Caudron B."/>
            <person name="Scarpelli C."/>
            <person name="Gaillardin C."/>
            <person name="Weissenbach J."/>
            <person name="Wincker P."/>
            <person name="Souciet J.L."/>
        </authorList>
    </citation>
    <scope>NUCLEOTIDE SEQUENCE [LARGE SCALE GENOMIC DNA]</scope>
    <source>
        <strain evidence="2">ATCC 36239 / CBS 767 / BCRC 21394 / JCM 1990 / NBRC 0083 / IGC 2968</strain>
    </source>
</reference>
<name>B5RTR7_DEBHA</name>
<evidence type="ECO:0000313" key="1">
    <source>
        <dbReference type="EMBL" id="CAR65623.1"/>
    </source>
</evidence>
<sequence>MNTGLKVSYPVQSGKGIWQYKMLITSKNKTCYLDCCHNLEYLS</sequence>
<evidence type="ECO:0000313" key="2">
    <source>
        <dbReference type="Proteomes" id="UP000000599"/>
    </source>
</evidence>
<organism evidence="1 2">
    <name type="scientific">Debaryomyces hansenii (strain ATCC 36239 / CBS 767 / BCRC 21394 / JCM 1990 / NBRC 0083 / IGC 2968)</name>
    <name type="common">Yeast</name>
    <name type="synonym">Torulaspora hansenii</name>
    <dbReference type="NCBI Taxonomy" id="284592"/>
    <lineage>
        <taxon>Eukaryota</taxon>
        <taxon>Fungi</taxon>
        <taxon>Dikarya</taxon>
        <taxon>Ascomycota</taxon>
        <taxon>Saccharomycotina</taxon>
        <taxon>Pichiomycetes</taxon>
        <taxon>Debaryomycetaceae</taxon>
        <taxon>Debaryomyces</taxon>
    </lineage>
</organism>
<dbReference type="GeneID" id="8998469"/>